<dbReference type="EMBL" id="JBHUHX010000015">
    <property type="protein sequence ID" value="MFD2111639.1"/>
    <property type="molecule type" value="Genomic_DNA"/>
</dbReference>
<comment type="caution">
    <text evidence="17">The sequence shown here is derived from an EMBL/GenBank/DDBJ whole genome shotgun (WGS) entry which is preliminary data.</text>
</comment>
<keyword evidence="9" id="KW-0677">Repeat</keyword>
<dbReference type="EC" id="3.4.21.107" evidence="5"/>
<dbReference type="InterPro" id="IPR001478">
    <property type="entry name" value="PDZ"/>
</dbReference>
<keyword evidence="10" id="KW-0574">Periplasm</keyword>
<sequence length="511" mass="53449">MTSNRSMESERQRGKTVASRRVARTAIATAVTLALVAGGTMMVRAEAPAVSLHSATGQPMALPSFADVAERVSPAVVNVKVTSEVAAGGGMVLRGLPGMPENMPLPEFFRRYFDERVQGVPHRIQGQGSGFLVDPNGYIVTNNHVIDGSTEVTVVLNDGSSHTAKVVGRDDKTDLALLKIDTDHPLAYVELGDSAKARVGDWVLAVGNPFGLGGSVNAGIISARGRDIHSGPYDDYLQIDAAINRGNSGGPLFDTSGRVIGVNTAIYSPTGGNVGIGFAIPAETVSHVIADLRENGHVERGWLGIQIQPVTEDLAAGLGLDEARGVLVADVVPGGPASATELRAGDVILSADGQRIENYKDLPRLVADLKSGSQMELDIMRDGKPRRIDVKVGAMPDNDRVASASRSDDQSGENPHLGLYLAPLTPELRMRRGLDDGSAGVLVARVDPGSPAAEAGIEPGSLISMVGADPVSSPAQVQAAVRKASAEKQKAVIMRVERDGRALFVAVPLTA</sequence>
<evidence type="ECO:0000313" key="18">
    <source>
        <dbReference type="Proteomes" id="UP001597337"/>
    </source>
</evidence>
<dbReference type="Gene3D" id="2.40.10.120">
    <property type="match status" value="1"/>
</dbReference>
<dbReference type="Pfam" id="PF13365">
    <property type="entry name" value="Trypsin_2"/>
    <property type="match status" value="1"/>
</dbReference>
<feature type="domain" description="PDZ" evidence="16">
    <location>
        <begin position="304"/>
        <end position="383"/>
    </location>
</feature>
<keyword evidence="7" id="KW-0645">Protease</keyword>
<dbReference type="NCBIfam" id="TIGR02037">
    <property type="entry name" value="degP_htrA_DO"/>
    <property type="match status" value="1"/>
</dbReference>
<dbReference type="PANTHER" id="PTHR22939:SF130">
    <property type="entry name" value="PERIPLASMIC SERINE ENDOPROTEASE DEGP-LIKE-RELATED"/>
    <property type="match status" value="1"/>
</dbReference>
<name>A0ABW4Y6I7_9GAMM</name>
<evidence type="ECO:0000313" key="17">
    <source>
        <dbReference type="EMBL" id="MFD2111639.1"/>
    </source>
</evidence>
<dbReference type="PRINTS" id="PR00834">
    <property type="entry name" value="PROTEASES2C"/>
</dbReference>
<keyword evidence="8" id="KW-0732">Signal</keyword>
<keyword evidence="11" id="KW-0378">Hydrolase</keyword>
<evidence type="ECO:0000256" key="3">
    <source>
        <dbReference type="ARBA" id="ARBA00004418"/>
    </source>
</evidence>
<evidence type="ECO:0000256" key="1">
    <source>
        <dbReference type="ARBA" id="ARBA00001772"/>
    </source>
</evidence>
<organism evidence="17 18">
    <name type="scientific">Thiorhodococcus fuscus</name>
    <dbReference type="NCBI Taxonomy" id="527200"/>
    <lineage>
        <taxon>Bacteria</taxon>
        <taxon>Pseudomonadati</taxon>
        <taxon>Pseudomonadota</taxon>
        <taxon>Gammaproteobacteria</taxon>
        <taxon>Chromatiales</taxon>
        <taxon>Chromatiaceae</taxon>
        <taxon>Thiorhodococcus</taxon>
    </lineage>
</organism>
<evidence type="ECO:0000256" key="11">
    <source>
        <dbReference type="ARBA" id="ARBA00022801"/>
    </source>
</evidence>
<reference evidence="18" key="1">
    <citation type="journal article" date="2019" name="Int. J. Syst. Evol. Microbiol.">
        <title>The Global Catalogue of Microorganisms (GCM) 10K type strain sequencing project: providing services to taxonomists for standard genome sequencing and annotation.</title>
        <authorList>
            <consortium name="The Broad Institute Genomics Platform"/>
            <consortium name="The Broad Institute Genome Sequencing Center for Infectious Disease"/>
            <person name="Wu L."/>
            <person name="Ma J."/>
        </authorList>
    </citation>
    <scope>NUCLEOTIDE SEQUENCE [LARGE SCALE GENOMIC DNA]</scope>
    <source>
        <strain evidence="18">KACC 12597</strain>
    </source>
</reference>
<dbReference type="InterPro" id="IPR041489">
    <property type="entry name" value="PDZ_6"/>
</dbReference>
<keyword evidence="12" id="KW-0720">Serine protease</keyword>
<evidence type="ECO:0000259" key="16">
    <source>
        <dbReference type="PROSITE" id="PS50106"/>
    </source>
</evidence>
<evidence type="ECO:0000256" key="15">
    <source>
        <dbReference type="SAM" id="MobiDB-lite"/>
    </source>
</evidence>
<evidence type="ECO:0000256" key="2">
    <source>
        <dbReference type="ARBA" id="ARBA00002610"/>
    </source>
</evidence>
<evidence type="ECO:0000256" key="14">
    <source>
        <dbReference type="ARBA" id="ARBA00032850"/>
    </source>
</evidence>
<evidence type="ECO:0000256" key="10">
    <source>
        <dbReference type="ARBA" id="ARBA00022764"/>
    </source>
</evidence>
<evidence type="ECO:0000256" key="4">
    <source>
        <dbReference type="ARBA" id="ARBA00010541"/>
    </source>
</evidence>
<dbReference type="PROSITE" id="PS50106">
    <property type="entry name" value="PDZ"/>
    <property type="match status" value="2"/>
</dbReference>
<comment type="similarity">
    <text evidence="4">Belongs to the peptidase S1C family.</text>
</comment>
<evidence type="ECO:0000256" key="9">
    <source>
        <dbReference type="ARBA" id="ARBA00022737"/>
    </source>
</evidence>
<feature type="region of interest" description="Disordered" evidence="15">
    <location>
        <begin position="395"/>
        <end position="419"/>
    </location>
</feature>
<dbReference type="InterPro" id="IPR009003">
    <property type="entry name" value="Peptidase_S1_PA"/>
</dbReference>
<dbReference type="CDD" id="cd10839">
    <property type="entry name" value="cpPDZ1_DegP-like"/>
    <property type="match status" value="1"/>
</dbReference>
<gene>
    <name evidence="17" type="ORF">ACFSJC_07290</name>
</gene>
<dbReference type="Proteomes" id="UP001597337">
    <property type="component" value="Unassembled WGS sequence"/>
</dbReference>
<dbReference type="RefSeq" id="WP_386025234.1">
    <property type="nucleotide sequence ID" value="NZ_JBHUHX010000015.1"/>
</dbReference>
<evidence type="ECO:0000256" key="8">
    <source>
        <dbReference type="ARBA" id="ARBA00022729"/>
    </source>
</evidence>
<dbReference type="Pfam" id="PF17820">
    <property type="entry name" value="PDZ_6"/>
    <property type="match status" value="1"/>
</dbReference>
<keyword evidence="18" id="KW-1185">Reference proteome</keyword>
<dbReference type="SMART" id="SM00228">
    <property type="entry name" value="PDZ"/>
    <property type="match status" value="2"/>
</dbReference>
<dbReference type="SUPFAM" id="SSF50494">
    <property type="entry name" value="Trypsin-like serine proteases"/>
    <property type="match status" value="1"/>
</dbReference>
<comment type="subcellular location">
    <subcellularLocation>
        <location evidence="3">Periplasm</location>
    </subcellularLocation>
</comment>
<evidence type="ECO:0000256" key="5">
    <source>
        <dbReference type="ARBA" id="ARBA00013035"/>
    </source>
</evidence>
<comment type="function">
    <text evidence="2">Might be efficient in the degradation of transiently denatured and unfolded proteins which accumulate in the periplasm following stress conditions.</text>
</comment>
<feature type="domain" description="PDZ" evidence="16">
    <location>
        <begin position="403"/>
        <end position="479"/>
    </location>
</feature>
<comment type="catalytic activity">
    <reaction evidence="1">
        <text>Acts on substrates that are at least partially unfolded. The cleavage site P1 residue is normally between a pair of hydrophobic residues, such as Val-|-Val.</text>
        <dbReference type="EC" id="3.4.21.107"/>
    </reaction>
</comment>
<dbReference type="Gene3D" id="2.30.42.10">
    <property type="match status" value="2"/>
</dbReference>
<accession>A0ABW4Y6I7</accession>
<protein>
    <recommendedName>
        <fullName evidence="6">Probable periplasmic serine endoprotease DegP-like</fullName>
        <ecNumber evidence="5">3.4.21.107</ecNumber>
    </recommendedName>
    <alternativeName>
        <fullName evidence="14">Protease Do</fullName>
    </alternativeName>
</protein>
<dbReference type="PANTHER" id="PTHR22939">
    <property type="entry name" value="SERINE PROTEASE FAMILY S1C HTRA-RELATED"/>
    <property type="match status" value="1"/>
</dbReference>
<evidence type="ECO:0000256" key="13">
    <source>
        <dbReference type="ARBA" id="ARBA00023016"/>
    </source>
</evidence>
<evidence type="ECO:0000256" key="12">
    <source>
        <dbReference type="ARBA" id="ARBA00022825"/>
    </source>
</evidence>
<dbReference type="SUPFAM" id="SSF50156">
    <property type="entry name" value="PDZ domain-like"/>
    <property type="match status" value="2"/>
</dbReference>
<dbReference type="InterPro" id="IPR011782">
    <property type="entry name" value="Pept_S1C_Do"/>
</dbReference>
<keyword evidence="13" id="KW-0346">Stress response</keyword>
<dbReference type="Pfam" id="PF13180">
    <property type="entry name" value="PDZ_2"/>
    <property type="match status" value="1"/>
</dbReference>
<dbReference type="InterPro" id="IPR036034">
    <property type="entry name" value="PDZ_sf"/>
</dbReference>
<proteinExistence type="inferred from homology"/>
<evidence type="ECO:0000256" key="6">
    <source>
        <dbReference type="ARBA" id="ARBA00013958"/>
    </source>
</evidence>
<dbReference type="InterPro" id="IPR001940">
    <property type="entry name" value="Peptidase_S1C"/>
</dbReference>
<evidence type="ECO:0000256" key="7">
    <source>
        <dbReference type="ARBA" id="ARBA00022670"/>
    </source>
</evidence>